<evidence type="ECO:0000313" key="3">
    <source>
        <dbReference type="Proteomes" id="UP000325902"/>
    </source>
</evidence>
<organism evidence="2 3">
    <name type="scientific">Lasiodiplodia theobromae</name>
    <dbReference type="NCBI Taxonomy" id="45133"/>
    <lineage>
        <taxon>Eukaryota</taxon>
        <taxon>Fungi</taxon>
        <taxon>Dikarya</taxon>
        <taxon>Ascomycota</taxon>
        <taxon>Pezizomycotina</taxon>
        <taxon>Dothideomycetes</taxon>
        <taxon>Dothideomycetes incertae sedis</taxon>
        <taxon>Botryosphaeriales</taxon>
        <taxon>Botryosphaeriaceae</taxon>
        <taxon>Lasiodiplodia</taxon>
    </lineage>
</organism>
<dbReference type="InterPro" id="IPR053157">
    <property type="entry name" value="Sterol_Uptake_Regulator"/>
</dbReference>
<keyword evidence="1" id="KW-0472">Membrane</keyword>
<sequence>MTTSQIPQVNDDSYHAFFIFSMMSCMYKLAKGPTPGDYLAFSEPGHDPPEWIIYYKGYHSFMILGIDAMRHGPLAELIETASLKTRRFFAQSAELADPDPIADLRRLCDEALGSTGGGAQHAPYNAAIDNLARCFTIMFSGEHDGEFNLIIWALNIPQDFIPCIQQREPMALVIFAYFVALLNELSAWWVLDGWVNHLMSGIWNALSAGRRNCIRWPMERTGWLPP</sequence>
<dbReference type="OrthoDB" id="416217at2759"/>
<dbReference type="PANTHER" id="PTHR47784:SF5">
    <property type="entry name" value="STEROL UPTAKE CONTROL PROTEIN 2"/>
    <property type="match status" value="1"/>
</dbReference>
<dbReference type="Proteomes" id="UP000325902">
    <property type="component" value="Unassembled WGS sequence"/>
</dbReference>
<keyword evidence="3" id="KW-1185">Reference proteome</keyword>
<protein>
    <submittedName>
        <fullName evidence="2">Uncharacterized protein</fullName>
    </submittedName>
</protein>
<feature type="transmembrane region" description="Helical" evidence="1">
    <location>
        <begin position="170"/>
        <end position="191"/>
    </location>
</feature>
<dbReference type="PANTHER" id="PTHR47784">
    <property type="entry name" value="STEROL UPTAKE CONTROL PROTEIN 2"/>
    <property type="match status" value="1"/>
</dbReference>
<dbReference type="GO" id="GO:0001228">
    <property type="term" value="F:DNA-binding transcription activator activity, RNA polymerase II-specific"/>
    <property type="evidence" value="ECO:0007669"/>
    <property type="project" value="TreeGrafter"/>
</dbReference>
<reference evidence="2 3" key="1">
    <citation type="journal article" date="2019" name="Sci. Rep.">
        <title>A multi-omics analysis of the grapevine pathogen Lasiodiplodia theobromae reveals that temperature affects the expression of virulence- and pathogenicity-related genes.</title>
        <authorList>
            <person name="Felix C."/>
            <person name="Meneses R."/>
            <person name="Goncalves M.F.M."/>
            <person name="Tilleman L."/>
            <person name="Duarte A.S."/>
            <person name="Jorrin-Novo J.V."/>
            <person name="Van de Peer Y."/>
            <person name="Deforce D."/>
            <person name="Van Nieuwerburgh F."/>
            <person name="Esteves A.C."/>
            <person name="Alves A."/>
        </authorList>
    </citation>
    <scope>NUCLEOTIDE SEQUENCE [LARGE SCALE GENOMIC DNA]</scope>
    <source>
        <strain evidence="2 3">LA-SOL3</strain>
    </source>
</reference>
<comment type="caution">
    <text evidence="2">The sequence shown here is derived from an EMBL/GenBank/DDBJ whole genome shotgun (WGS) entry which is preliminary data.</text>
</comment>
<dbReference type="EMBL" id="VCHE01000003">
    <property type="protein sequence ID" value="KAB2580525.1"/>
    <property type="molecule type" value="Genomic_DNA"/>
</dbReference>
<evidence type="ECO:0000313" key="2">
    <source>
        <dbReference type="EMBL" id="KAB2580525.1"/>
    </source>
</evidence>
<accession>A0A5N5DRJ1</accession>
<gene>
    <name evidence="2" type="ORF">DBV05_g806</name>
</gene>
<keyword evidence="1" id="KW-0812">Transmembrane</keyword>
<dbReference type="AlphaFoldDB" id="A0A5N5DRJ1"/>
<evidence type="ECO:0000256" key="1">
    <source>
        <dbReference type="SAM" id="Phobius"/>
    </source>
</evidence>
<keyword evidence="1" id="KW-1133">Transmembrane helix</keyword>
<name>A0A5N5DRJ1_9PEZI</name>
<proteinExistence type="predicted"/>